<reference evidence="1 2" key="1">
    <citation type="submission" date="2019-02" db="EMBL/GenBank/DDBJ databases">
        <title>Deep-cultivation of Planctomycetes and their phenomic and genomic characterization uncovers novel biology.</title>
        <authorList>
            <person name="Wiegand S."/>
            <person name="Jogler M."/>
            <person name="Boedeker C."/>
            <person name="Pinto D."/>
            <person name="Vollmers J."/>
            <person name="Rivas-Marin E."/>
            <person name="Kohn T."/>
            <person name="Peeters S.H."/>
            <person name="Heuer A."/>
            <person name="Rast P."/>
            <person name="Oberbeckmann S."/>
            <person name="Bunk B."/>
            <person name="Jeske O."/>
            <person name="Meyerdierks A."/>
            <person name="Storesund J.E."/>
            <person name="Kallscheuer N."/>
            <person name="Luecker S."/>
            <person name="Lage O.M."/>
            <person name="Pohl T."/>
            <person name="Merkel B.J."/>
            <person name="Hornburger P."/>
            <person name="Mueller R.-W."/>
            <person name="Bruemmer F."/>
            <person name="Labrenz M."/>
            <person name="Spormann A.M."/>
            <person name="Op den Camp H."/>
            <person name="Overmann J."/>
            <person name="Amann R."/>
            <person name="Jetten M.S.M."/>
            <person name="Mascher T."/>
            <person name="Medema M.H."/>
            <person name="Devos D.P."/>
            <person name="Kaster A.-K."/>
            <person name="Ovreas L."/>
            <person name="Rohde M."/>
            <person name="Galperin M.Y."/>
            <person name="Jogler C."/>
        </authorList>
    </citation>
    <scope>NUCLEOTIDE SEQUENCE [LARGE SCALE GENOMIC DNA]</scope>
    <source>
        <strain evidence="1 2">Pan181</strain>
    </source>
</reference>
<protein>
    <submittedName>
        <fullName evidence="1">Uncharacterized protein</fullName>
    </submittedName>
</protein>
<dbReference type="RefSeq" id="WP_197529100.1">
    <property type="nucleotide sequence ID" value="NZ_CP036278.1"/>
</dbReference>
<gene>
    <name evidence="1" type="ORF">Pan181_19890</name>
</gene>
<keyword evidence="2" id="KW-1185">Reference proteome</keyword>
<accession>A0A518AM48</accession>
<dbReference type="KEGG" id="amuc:Pan181_19890"/>
<dbReference type="EMBL" id="CP036278">
    <property type="protein sequence ID" value="QDU55793.1"/>
    <property type="molecule type" value="Genomic_DNA"/>
</dbReference>
<organism evidence="1 2">
    <name type="scientific">Aeoliella mucimassa</name>
    <dbReference type="NCBI Taxonomy" id="2527972"/>
    <lineage>
        <taxon>Bacteria</taxon>
        <taxon>Pseudomonadati</taxon>
        <taxon>Planctomycetota</taxon>
        <taxon>Planctomycetia</taxon>
        <taxon>Pirellulales</taxon>
        <taxon>Lacipirellulaceae</taxon>
        <taxon>Aeoliella</taxon>
    </lineage>
</organism>
<evidence type="ECO:0000313" key="2">
    <source>
        <dbReference type="Proteomes" id="UP000315750"/>
    </source>
</evidence>
<name>A0A518AM48_9BACT</name>
<dbReference type="Proteomes" id="UP000315750">
    <property type="component" value="Chromosome"/>
</dbReference>
<evidence type="ECO:0000313" key="1">
    <source>
        <dbReference type="EMBL" id="QDU55793.1"/>
    </source>
</evidence>
<proteinExistence type="predicted"/>
<dbReference type="AlphaFoldDB" id="A0A518AM48"/>
<sequence>MRPLILLLAIIIAATGVTPFDLTGIDIGADHTGEQTLTVMVLIGTYFALK</sequence>